<accession>A0A1D8D3S4</accession>
<name>A0A1D8D3S4_CHLLM</name>
<organism evidence="4 5">
    <name type="scientific">Chlorobaculum limnaeum</name>
    <dbReference type="NCBI Taxonomy" id="274537"/>
    <lineage>
        <taxon>Bacteria</taxon>
        <taxon>Pseudomonadati</taxon>
        <taxon>Chlorobiota</taxon>
        <taxon>Chlorobiia</taxon>
        <taxon>Chlorobiales</taxon>
        <taxon>Chlorobiaceae</taxon>
        <taxon>Chlorobaculum</taxon>
    </lineage>
</organism>
<proteinExistence type="inferred from homology"/>
<keyword evidence="2 3" id="KW-0479">Metal-binding</keyword>
<evidence type="ECO:0000313" key="4">
    <source>
        <dbReference type="EMBL" id="AOS84425.1"/>
    </source>
</evidence>
<dbReference type="OrthoDB" id="9811413at2"/>
<gene>
    <name evidence="4" type="ORF">BIU88_09960</name>
</gene>
<evidence type="ECO:0000256" key="1">
    <source>
        <dbReference type="ARBA" id="ARBA00008635"/>
    </source>
</evidence>
<reference evidence="4" key="1">
    <citation type="submission" date="2016-09" db="EMBL/GenBank/DDBJ databases">
        <title>Genome sequence of Chlorobaculum limnaeum.</title>
        <authorList>
            <person name="Liu Z."/>
            <person name="Tank M."/>
            <person name="Bryant D.A."/>
        </authorList>
    </citation>
    <scope>NUCLEOTIDE SEQUENCE [LARGE SCALE GENOMIC DNA]</scope>
    <source>
        <strain evidence="4">DSM 1677</strain>
    </source>
</reference>
<feature type="binding site" evidence="3">
    <location>
        <position position="131"/>
    </location>
    <ligand>
        <name>a divalent metal cation</name>
        <dbReference type="ChEBI" id="CHEBI:60240"/>
    </ligand>
</feature>
<dbReference type="AlphaFoldDB" id="A0A1D8D3S4"/>
<evidence type="ECO:0000313" key="5">
    <source>
        <dbReference type="Proteomes" id="UP000095185"/>
    </source>
</evidence>
<keyword evidence="5" id="KW-1185">Reference proteome</keyword>
<comment type="similarity">
    <text evidence="1">Belongs to the DinB family.</text>
</comment>
<dbReference type="Pfam" id="PF05163">
    <property type="entry name" value="DinB"/>
    <property type="match status" value="1"/>
</dbReference>
<dbReference type="InterPro" id="IPR034660">
    <property type="entry name" value="DinB/YfiT-like"/>
</dbReference>
<feature type="binding site" evidence="3">
    <location>
        <position position="43"/>
    </location>
    <ligand>
        <name>a divalent metal cation</name>
        <dbReference type="ChEBI" id="CHEBI:60240"/>
    </ligand>
</feature>
<protein>
    <submittedName>
        <fullName evidence="4">Damage-inducible protein DinB</fullName>
    </submittedName>
</protein>
<dbReference type="Proteomes" id="UP000095185">
    <property type="component" value="Chromosome"/>
</dbReference>
<dbReference type="RefSeq" id="WP_069810617.1">
    <property type="nucleotide sequence ID" value="NZ_CP017305.1"/>
</dbReference>
<dbReference type="STRING" id="274537.BIU88_09960"/>
<dbReference type="InterPro" id="IPR007837">
    <property type="entry name" value="DinB"/>
</dbReference>
<dbReference type="EMBL" id="CP017305">
    <property type="protein sequence ID" value="AOS84425.1"/>
    <property type="molecule type" value="Genomic_DNA"/>
</dbReference>
<sequence>MDALSLLIDQFRHMAWADALVLTTITGNPVAAADDCILARLRHLYAVQRIFLDVWLARPLDPRVADDLDLRALCAFARGVHQESMRFLEALTPAELERVVELPWSKTATAKLGFEVAAHTLAEALVQVPQHSAYHRGQVAARLRELGVDPPMTDFIAWVWRHKPEPAWPGDDRE</sequence>
<evidence type="ECO:0000256" key="3">
    <source>
        <dbReference type="PIRSR" id="PIRSR607837-1"/>
    </source>
</evidence>
<dbReference type="SUPFAM" id="SSF109854">
    <property type="entry name" value="DinB/YfiT-like putative metalloenzymes"/>
    <property type="match status" value="1"/>
</dbReference>
<dbReference type="KEGG" id="clz:BIU88_09960"/>
<evidence type="ECO:0000256" key="2">
    <source>
        <dbReference type="ARBA" id="ARBA00022723"/>
    </source>
</evidence>
<dbReference type="GO" id="GO:0046872">
    <property type="term" value="F:metal ion binding"/>
    <property type="evidence" value="ECO:0007669"/>
    <property type="project" value="UniProtKB-KW"/>
</dbReference>
<dbReference type="Gene3D" id="1.20.120.450">
    <property type="entry name" value="dinb family like domain"/>
    <property type="match status" value="1"/>
</dbReference>
<feature type="binding site" evidence="3">
    <location>
        <position position="135"/>
    </location>
    <ligand>
        <name>a divalent metal cation</name>
        <dbReference type="ChEBI" id="CHEBI:60240"/>
    </ligand>
</feature>